<evidence type="ECO:0000313" key="2">
    <source>
        <dbReference type="EMBL" id="MCA5004181.1"/>
    </source>
</evidence>
<dbReference type="SUPFAM" id="SSF54427">
    <property type="entry name" value="NTF2-like"/>
    <property type="match status" value="1"/>
</dbReference>
<accession>A0ABS7Z437</accession>
<evidence type="ECO:0000256" key="1">
    <source>
        <dbReference type="SAM" id="SignalP"/>
    </source>
</evidence>
<feature type="chain" id="PRO_5046661521" evidence="1">
    <location>
        <begin position="25"/>
        <end position="141"/>
    </location>
</feature>
<dbReference type="Proteomes" id="UP001165302">
    <property type="component" value="Unassembled WGS sequence"/>
</dbReference>
<organism evidence="2 3">
    <name type="scientific">Sphingobacterium bovistauri</name>
    <dbReference type="NCBI Taxonomy" id="2781959"/>
    <lineage>
        <taxon>Bacteria</taxon>
        <taxon>Pseudomonadati</taxon>
        <taxon>Bacteroidota</taxon>
        <taxon>Sphingobacteriia</taxon>
        <taxon>Sphingobacteriales</taxon>
        <taxon>Sphingobacteriaceae</taxon>
        <taxon>Sphingobacterium</taxon>
    </lineage>
</organism>
<protein>
    <submittedName>
        <fullName evidence="2">Nuclear transport factor 2 family protein</fullName>
    </submittedName>
</protein>
<sequence length="141" mass="15896">MKRNIKTIAVAVIALVSTAFYAHADSKPFKELNSKEVVMNYVGASLLGNSEYTKEMFADNFEYSNTANNDKFGKKDYVNYLNSVKDLKYNSTQTIEILDQVGSTTISKVTMDFGSFKRVDYITLIQSAEGWKINKVVTTYP</sequence>
<reference evidence="2" key="1">
    <citation type="submission" date="2020-10" db="EMBL/GenBank/DDBJ databases">
        <authorList>
            <person name="Lu T."/>
            <person name="Wang Q."/>
            <person name="Han X."/>
        </authorList>
    </citation>
    <scope>NUCLEOTIDE SEQUENCE</scope>
    <source>
        <strain evidence="2">WQ 366</strain>
    </source>
</reference>
<gene>
    <name evidence="2" type="ORF">IPZ78_03310</name>
</gene>
<dbReference type="EMBL" id="JADEYP010000004">
    <property type="protein sequence ID" value="MCA5004181.1"/>
    <property type="molecule type" value="Genomic_DNA"/>
</dbReference>
<dbReference type="Pfam" id="PF12893">
    <property type="entry name" value="Lumazine_bd_2"/>
    <property type="match status" value="1"/>
</dbReference>
<evidence type="ECO:0000313" key="3">
    <source>
        <dbReference type="Proteomes" id="UP001165302"/>
    </source>
</evidence>
<dbReference type="InterPro" id="IPR039437">
    <property type="entry name" value="FrzH/put_lumazine-bd"/>
</dbReference>
<comment type="caution">
    <text evidence="2">The sequence shown here is derived from an EMBL/GenBank/DDBJ whole genome shotgun (WGS) entry which is preliminary data.</text>
</comment>
<dbReference type="Gene3D" id="3.10.450.50">
    <property type="match status" value="1"/>
</dbReference>
<dbReference type="RefSeq" id="WP_225551516.1">
    <property type="nucleotide sequence ID" value="NZ_JADEYP010000004.1"/>
</dbReference>
<dbReference type="InterPro" id="IPR032710">
    <property type="entry name" value="NTF2-like_dom_sf"/>
</dbReference>
<name>A0ABS7Z437_9SPHI</name>
<keyword evidence="1" id="KW-0732">Signal</keyword>
<keyword evidence="3" id="KW-1185">Reference proteome</keyword>
<feature type="signal peptide" evidence="1">
    <location>
        <begin position="1"/>
        <end position="24"/>
    </location>
</feature>
<proteinExistence type="predicted"/>